<feature type="region of interest" description="Disordered" evidence="1">
    <location>
        <begin position="162"/>
        <end position="183"/>
    </location>
</feature>
<reference evidence="3" key="1">
    <citation type="journal article" date="2019" name="Int. J. Syst. Evol. Microbiol.">
        <title>The Global Catalogue of Microorganisms (GCM) 10K type strain sequencing project: providing services to taxonomists for standard genome sequencing and annotation.</title>
        <authorList>
            <consortium name="The Broad Institute Genomics Platform"/>
            <consortium name="The Broad Institute Genome Sequencing Center for Infectious Disease"/>
            <person name="Wu L."/>
            <person name="Ma J."/>
        </authorList>
    </citation>
    <scope>NUCLEOTIDE SEQUENCE [LARGE SCALE GENOMIC DNA]</scope>
    <source>
        <strain evidence="3">JCM 13595</strain>
    </source>
</reference>
<sequence>MLFDELRDSWANGDDAEGTPVDREQFADEGTHEVRDEADVWVYAGQEEGEELVLEANHESPRFAAVTAKDASMEFTNWGETELPEQPDESQLVTEQDLQQQMSGSTGSGAISGDSGSSDFDTEPTTPESTPDSAPTSGPNSSSNFESEGSYYGSAIVHIPNVGTFSCEGPLPGDPDFSGAKGNYTDADIQQIQDACNS</sequence>
<dbReference type="Proteomes" id="UP001501461">
    <property type="component" value="Unassembled WGS sequence"/>
</dbReference>
<feature type="compositionally biased region" description="Low complexity" evidence="1">
    <location>
        <begin position="103"/>
        <end position="137"/>
    </location>
</feature>
<feature type="compositionally biased region" description="Polar residues" evidence="1">
    <location>
        <begin position="89"/>
        <end position="102"/>
    </location>
</feature>
<dbReference type="EMBL" id="BAAAMN010000050">
    <property type="protein sequence ID" value="GAA2043846.1"/>
    <property type="molecule type" value="Genomic_DNA"/>
</dbReference>
<accession>A0ABP5GEU2</accession>
<feature type="region of interest" description="Disordered" evidence="1">
    <location>
        <begin position="74"/>
        <end position="148"/>
    </location>
</feature>
<comment type="caution">
    <text evidence="2">The sequence shown here is derived from an EMBL/GenBank/DDBJ whole genome shotgun (WGS) entry which is preliminary data.</text>
</comment>
<feature type="compositionally biased region" description="Polar residues" evidence="1">
    <location>
        <begin position="138"/>
        <end position="147"/>
    </location>
</feature>
<gene>
    <name evidence="2" type="ORF">GCM10009720_25920</name>
</gene>
<keyword evidence="3" id="KW-1185">Reference proteome</keyword>
<evidence type="ECO:0000313" key="3">
    <source>
        <dbReference type="Proteomes" id="UP001501461"/>
    </source>
</evidence>
<organism evidence="2 3">
    <name type="scientific">Yaniella flava</name>
    <dbReference type="NCBI Taxonomy" id="287930"/>
    <lineage>
        <taxon>Bacteria</taxon>
        <taxon>Bacillati</taxon>
        <taxon>Actinomycetota</taxon>
        <taxon>Actinomycetes</taxon>
        <taxon>Micrococcales</taxon>
        <taxon>Micrococcaceae</taxon>
        <taxon>Yaniella</taxon>
    </lineage>
</organism>
<proteinExistence type="predicted"/>
<evidence type="ECO:0000256" key="1">
    <source>
        <dbReference type="SAM" id="MobiDB-lite"/>
    </source>
</evidence>
<evidence type="ECO:0000313" key="2">
    <source>
        <dbReference type="EMBL" id="GAA2043846.1"/>
    </source>
</evidence>
<dbReference type="RefSeq" id="WP_343959404.1">
    <property type="nucleotide sequence ID" value="NZ_BAAAMN010000050.1"/>
</dbReference>
<name>A0ABP5GEU2_9MICC</name>
<feature type="region of interest" description="Disordered" evidence="1">
    <location>
        <begin position="1"/>
        <end position="21"/>
    </location>
</feature>
<protein>
    <submittedName>
        <fullName evidence="2">Uncharacterized protein</fullName>
    </submittedName>
</protein>